<feature type="compositionally biased region" description="Basic and acidic residues" evidence="2">
    <location>
        <begin position="97"/>
        <end position="124"/>
    </location>
</feature>
<evidence type="ECO:0000256" key="2">
    <source>
        <dbReference type="SAM" id="MobiDB-lite"/>
    </source>
</evidence>
<dbReference type="AlphaFoldDB" id="A0AAD9WY09"/>
<evidence type="ECO:0000313" key="4">
    <source>
        <dbReference type="Proteomes" id="UP001280121"/>
    </source>
</evidence>
<keyword evidence="1" id="KW-0175">Coiled coil</keyword>
<feature type="compositionally biased region" description="Polar residues" evidence="2">
    <location>
        <begin position="1"/>
        <end position="12"/>
    </location>
</feature>
<keyword evidence="4" id="KW-1185">Reference proteome</keyword>
<gene>
    <name evidence="3" type="ORF">Ddye_015578</name>
</gene>
<evidence type="ECO:0000313" key="3">
    <source>
        <dbReference type="EMBL" id="KAK2648089.1"/>
    </source>
</evidence>
<dbReference type="EMBL" id="JANJYI010000005">
    <property type="protein sequence ID" value="KAK2648089.1"/>
    <property type="molecule type" value="Genomic_DNA"/>
</dbReference>
<feature type="region of interest" description="Disordered" evidence="2">
    <location>
        <begin position="97"/>
        <end position="246"/>
    </location>
</feature>
<feature type="coiled-coil region" evidence="1">
    <location>
        <begin position="326"/>
        <end position="353"/>
    </location>
</feature>
<feature type="region of interest" description="Disordered" evidence="2">
    <location>
        <begin position="1"/>
        <end position="62"/>
    </location>
</feature>
<organism evidence="3 4">
    <name type="scientific">Dipteronia dyeriana</name>
    <dbReference type="NCBI Taxonomy" id="168575"/>
    <lineage>
        <taxon>Eukaryota</taxon>
        <taxon>Viridiplantae</taxon>
        <taxon>Streptophyta</taxon>
        <taxon>Embryophyta</taxon>
        <taxon>Tracheophyta</taxon>
        <taxon>Spermatophyta</taxon>
        <taxon>Magnoliopsida</taxon>
        <taxon>eudicotyledons</taxon>
        <taxon>Gunneridae</taxon>
        <taxon>Pentapetalae</taxon>
        <taxon>rosids</taxon>
        <taxon>malvids</taxon>
        <taxon>Sapindales</taxon>
        <taxon>Sapindaceae</taxon>
        <taxon>Hippocastanoideae</taxon>
        <taxon>Acereae</taxon>
        <taxon>Dipteronia</taxon>
    </lineage>
</organism>
<name>A0AAD9WY09_9ROSI</name>
<sequence>MATSAFKSTTKRTVIGASPSSSTTTDDSSSSSANRSSAAHRRSRSLSRFSRRLPAQDMLSDEATPRGKFVNTVRGSGFPEISLDDLAIELFDSSADRGRSAARYEEAVRPRNDGRSGGRGESVRRGRSVSRQGSKGNAGDFSNGVRAVSEINNNPRRRRSVSVVRYQISDSENDLDHSQSSNNHGSHKSNVNGNCHMPVSHRPSASNHRQVLRRSVSQQNLKYRDGYSSPSSALTDDEGRDAHSGENVIERTIRAVYAQKKAEHPTGENLNGGLYEAMRTELRHAVEEIRMELTQTMAKKKTSTLRSNNSFQPNNYDAIQAVSTTRRNYATELEQSEKRKQDLLAEIVLEEQHGRELSKIVKEMLPEPKLSVVENPPLARKRSNERSRMSRRLTEEAEKYIEDFISNVEDTDISSIDGERSDTSSILGGIAKMETLQSPAISSKPLPVEMDGVVLPWLQWETTSDVSPQSCKANTTQPKTTPKSKFWDACQESTTAQDLSCHSSSSRGSWSPEIIDGCLLNFGDDRGSKCGEPGSYQSPNGMSWIRTDMDRYLDLQKNEEFLLERLMQQQRISSGGILLCNQMFL</sequence>
<dbReference type="PANTHER" id="PTHR34466:SF1">
    <property type="entry name" value="OS06G0609800 PROTEIN"/>
    <property type="match status" value="1"/>
</dbReference>
<feature type="compositionally biased region" description="Polar residues" evidence="2">
    <location>
        <begin position="203"/>
        <end position="221"/>
    </location>
</feature>
<feature type="compositionally biased region" description="Basic residues" evidence="2">
    <location>
        <begin position="38"/>
        <end position="51"/>
    </location>
</feature>
<proteinExistence type="predicted"/>
<dbReference type="Proteomes" id="UP001280121">
    <property type="component" value="Unassembled WGS sequence"/>
</dbReference>
<evidence type="ECO:0000256" key="1">
    <source>
        <dbReference type="SAM" id="Coils"/>
    </source>
</evidence>
<reference evidence="3" key="1">
    <citation type="journal article" date="2023" name="Plant J.">
        <title>Genome sequences and population genomics provide insights into the demographic history, inbreeding, and mutation load of two 'living fossil' tree species of Dipteronia.</title>
        <authorList>
            <person name="Feng Y."/>
            <person name="Comes H.P."/>
            <person name="Chen J."/>
            <person name="Zhu S."/>
            <person name="Lu R."/>
            <person name="Zhang X."/>
            <person name="Li P."/>
            <person name="Qiu J."/>
            <person name="Olsen K.M."/>
            <person name="Qiu Y."/>
        </authorList>
    </citation>
    <scope>NUCLEOTIDE SEQUENCE</scope>
    <source>
        <strain evidence="3">KIB01</strain>
    </source>
</reference>
<feature type="compositionally biased region" description="Low complexity" evidence="2">
    <location>
        <begin position="17"/>
        <end position="37"/>
    </location>
</feature>
<accession>A0AAD9WY09</accession>
<protein>
    <submittedName>
        <fullName evidence="3">Uncharacterized protein</fullName>
    </submittedName>
</protein>
<comment type="caution">
    <text evidence="3">The sequence shown here is derived from an EMBL/GenBank/DDBJ whole genome shotgun (WGS) entry which is preliminary data.</text>
</comment>
<dbReference type="PANTHER" id="PTHR34466">
    <property type="entry name" value="OS11G0129800 PROTEIN"/>
    <property type="match status" value="1"/>
</dbReference>
<feature type="compositionally biased region" description="Polar residues" evidence="2">
    <location>
        <begin position="178"/>
        <end position="193"/>
    </location>
</feature>